<comment type="caution">
    <text evidence="3">The sequence shown here is derived from an EMBL/GenBank/DDBJ whole genome shotgun (WGS) entry which is preliminary data.</text>
</comment>
<keyword evidence="4" id="KW-1185">Reference proteome</keyword>
<gene>
    <name evidence="3" type="ORF">CQW23_08422</name>
</gene>
<dbReference type="PANTHER" id="PTHR47926:SF490">
    <property type="entry name" value="REPEAT-LIKE SUPERFAMILY PROTEIN, PUTATIVE-RELATED"/>
    <property type="match status" value="1"/>
</dbReference>
<reference evidence="4" key="2">
    <citation type="journal article" date="2017" name="J. Anim. Genet.">
        <title>Multiple reference genome sequences of hot pepper reveal the massive evolution of plant disease resistance genes by retroduplication.</title>
        <authorList>
            <person name="Kim S."/>
            <person name="Park J."/>
            <person name="Yeom S.-I."/>
            <person name="Kim Y.-M."/>
            <person name="Seo E."/>
            <person name="Kim K.-T."/>
            <person name="Kim M.-S."/>
            <person name="Lee J.M."/>
            <person name="Cheong K."/>
            <person name="Shin H.-S."/>
            <person name="Kim S.-B."/>
            <person name="Han K."/>
            <person name="Lee J."/>
            <person name="Park M."/>
            <person name="Lee H.-A."/>
            <person name="Lee H.-Y."/>
            <person name="Lee Y."/>
            <person name="Oh S."/>
            <person name="Lee J.H."/>
            <person name="Choi E."/>
            <person name="Choi E."/>
            <person name="Lee S.E."/>
            <person name="Jeon J."/>
            <person name="Kim H."/>
            <person name="Choi G."/>
            <person name="Song H."/>
            <person name="Lee J."/>
            <person name="Lee S.-C."/>
            <person name="Kwon J.-K."/>
            <person name="Lee H.-Y."/>
            <person name="Koo N."/>
            <person name="Hong Y."/>
            <person name="Kim R.W."/>
            <person name="Kang W.-H."/>
            <person name="Huh J.H."/>
            <person name="Kang B.-C."/>
            <person name="Yang T.-J."/>
            <person name="Lee Y.-H."/>
            <person name="Bennetzen J.L."/>
            <person name="Choi D."/>
        </authorList>
    </citation>
    <scope>NUCLEOTIDE SEQUENCE [LARGE SCALE GENOMIC DNA]</scope>
    <source>
        <strain evidence="4">cv. PBC81</strain>
    </source>
</reference>
<name>A0A2G2X910_CAPBA</name>
<dbReference type="AlphaFoldDB" id="A0A2G2X910"/>
<keyword evidence="1" id="KW-0677">Repeat</keyword>
<reference evidence="3 4" key="1">
    <citation type="journal article" date="2017" name="Genome Biol.">
        <title>New reference genome sequences of hot pepper reveal the massive evolution of plant disease-resistance genes by retroduplication.</title>
        <authorList>
            <person name="Kim S."/>
            <person name="Park J."/>
            <person name="Yeom S.I."/>
            <person name="Kim Y.M."/>
            <person name="Seo E."/>
            <person name="Kim K.T."/>
            <person name="Kim M.S."/>
            <person name="Lee J.M."/>
            <person name="Cheong K."/>
            <person name="Shin H.S."/>
            <person name="Kim S.B."/>
            <person name="Han K."/>
            <person name="Lee J."/>
            <person name="Park M."/>
            <person name="Lee H.A."/>
            <person name="Lee H.Y."/>
            <person name="Lee Y."/>
            <person name="Oh S."/>
            <person name="Lee J.H."/>
            <person name="Choi E."/>
            <person name="Choi E."/>
            <person name="Lee S.E."/>
            <person name="Jeon J."/>
            <person name="Kim H."/>
            <person name="Choi G."/>
            <person name="Song H."/>
            <person name="Lee J."/>
            <person name="Lee S.C."/>
            <person name="Kwon J.K."/>
            <person name="Lee H.Y."/>
            <person name="Koo N."/>
            <person name="Hong Y."/>
            <person name="Kim R.W."/>
            <person name="Kang W.H."/>
            <person name="Huh J.H."/>
            <person name="Kang B.C."/>
            <person name="Yang T.J."/>
            <person name="Lee Y.H."/>
            <person name="Bennetzen J.L."/>
            <person name="Choi D."/>
        </authorList>
    </citation>
    <scope>NUCLEOTIDE SEQUENCE [LARGE SCALE GENOMIC DNA]</scope>
    <source>
        <strain evidence="4">cv. PBC81</strain>
    </source>
</reference>
<organism evidence="3 4">
    <name type="scientific">Capsicum baccatum</name>
    <name type="common">Peruvian pepper</name>
    <dbReference type="NCBI Taxonomy" id="33114"/>
    <lineage>
        <taxon>Eukaryota</taxon>
        <taxon>Viridiplantae</taxon>
        <taxon>Streptophyta</taxon>
        <taxon>Embryophyta</taxon>
        <taxon>Tracheophyta</taxon>
        <taxon>Spermatophyta</taxon>
        <taxon>Magnoliopsida</taxon>
        <taxon>eudicotyledons</taxon>
        <taxon>Gunneridae</taxon>
        <taxon>Pentapetalae</taxon>
        <taxon>asterids</taxon>
        <taxon>lamiids</taxon>
        <taxon>Solanales</taxon>
        <taxon>Solanaceae</taxon>
        <taxon>Solanoideae</taxon>
        <taxon>Capsiceae</taxon>
        <taxon>Capsicum</taxon>
    </lineage>
</organism>
<evidence type="ECO:0000256" key="2">
    <source>
        <dbReference type="PROSITE-ProRule" id="PRU00708"/>
    </source>
</evidence>
<dbReference type="NCBIfam" id="TIGR00756">
    <property type="entry name" value="PPR"/>
    <property type="match status" value="3"/>
</dbReference>
<dbReference type="GO" id="GO:0003723">
    <property type="term" value="F:RNA binding"/>
    <property type="evidence" value="ECO:0007669"/>
    <property type="project" value="InterPro"/>
</dbReference>
<evidence type="ECO:0000256" key="1">
    <source>
        <dbReference type="ARBA" id="ARBA00022737"/>
    </source>
</evidence>
<sequence>MNIAVNSSFLHLRQNFKQLSRYYSIFSSQQNLISQLQACNKISEITQFHALMIKTGKDQIPFALSKLLACSIQYTQYTSSIFKCIQNPNLYMYNTMLRSYSISNDPTKGIVFFNYMRGQQNVILDQFSFVSVLRSCIRLSESRTGLAVHSVVLRYGFDLFLDLRNTLLNFYCVCVGMSCARQLFDEFPKRDLVSWNTLMGGHLCAGNCFGVLDMFVELRRDGICATVTTMLSVLSAIGELKVVLVGESMHCYCIKIGFCYSLKVLTALISMYGKIGYISLGRTLFDEAYPKDVVLWNCLIDGYAKNGLLEEALFLLREMKVQSLKPNSSTLAGLLSFCASSGALNMGEYIQDFVEDQKLALDPVHGTVLIDMYAKCGLLVKAVNVFDNMETKDVKCWTAMIMGYGVHGKAKDAIALFHRMEDEGFRPNEVTFLAVFSACSHGGLVAEGISYFRRMVLEYGLTPKIEHYGCLIDILGRAGLLETARELIKGLPIEGDASAWRTLLAACRVHGSVELGEQVKKELEQRFGEHPADSLLLNGTYAIAGILPEEGDTLEVKEGILEKEVGSSRSGRKEAGCSSIELCDNGGGFLSQVEVH</sequence>
<feature type="repeat" description="PPR" evidence="2">
    <location>
        <begin position="292"/>
        <end position="326"/>
    </location>
</feature>
<protein>
    <submittedName>
        <fullName evidence="3">Pentatricopeptide repeat-containing protein, mitochondrial</fullName>
    </submittedName>
</protein>
<dbReference type="Pfam" id="PF13041">
    <property type="entry name" value="PPR_2"/>
    <property type="match status" value="2"/>
</dbReference>
<dbReference type="InterPro" id="IPR002885">
    <property type="entry name" value="PPR_rpt"/>
</dbReference>
<dbReference type="OrthoDB" id="185373at2759"/>
<dbReference type="EMBL" id="MLFT02000003">
    <property type="protein sequence ID" value="PHT53960.1"/>
    <property type="molecule type" value="Genomic_DNA"/>
</dbReference>
<dbReference type="Pfam" id="PF01535">
    <property type="entry name" value="PPR"/>
    <property type="match status" value="3"/>
</dbReference>
<dbReference type="InterPro" id="IPR046960">
    <property type="entry name" value="PPR_At4g14850-like_plant"/>
</dbReference>
<accession>A0A2G2X910</accession>
<dbReference type="GO" id="GO:0009451">
    <property type="term" value="P:RNA modification"/>
    <property type="evidence" value="ECO:0007669"/>
    <property type="project" value="InterPro"/>
</dbReference>
<dbReference type="FunFam" id="1.25.40.10:FF:000090">
    <property type="entry name" value="Pentatricopeptide repeat-containing protein, chloroplastic"/>
    <property type="match status" value="1"/>
</dbReference>
<proteinExistence type="predicted"/>
<dbReference type="Gene3D" id="1.25.40.10">
    <property type="entry name" value="Tetratricopeptide repeat domain"/>
    <property type="match status" value="3"/>
</dbReference>
<evidence type="ECO:0000313" key="4">
    <source>
        <dbReference type="Proteomes" id="UP000224567"/>
    </source>
</evidence>
<dbReference type="PANTHER" id="PTHR47926">
    <property type="entry name" value="PENTATRICOPEPTIDE REPEAT-CONTAINING PROTEIN"/>
    <property type="match status" value="1"/>
</dbReference>
<evidence type="ECO:0000313" key="3">
    <source>
        <dbReference type="EMBL" id="PHT53960.1"/>
    </source>
</evidence>
<dbReference type="InterPro" id="IPR011990">
    <property type="entry name" value="TPR-like_helical_dom_sf"/>
</dbReference>
<feature type="repeat" description="PPR" evidence="2">
    <location>
        <begin position="393"/>
        <end position="427"/>
    </location>
</feature>
<dbReference type="Proteomes" id="UP000224567">
    <property type="component" value="Unassembled WGS sequence"/>
</dbReference>
<dbReference type="PROSITE" id="PS51375">
    <property type="entry name" value="PPR"/>
    <property type="match status" value="2"/>
</dbReference>